<evidence type="ECO:0000313" key="2">
    <source>
        <dbReference type="EMBL" id="MDQ0681852.1"/>
    </source>
</evidence>
<organism evidence="2 3">
    <name type="scientific">Streptomyces achromogenes</name>
    <dbReference type="NCBI Taxonomy" id="67255"/>
    <lineage>
        <taxon>Bacteria</taxon>
        <taxon>Bacillati</taxon>
        <taxon>Actinomycetota</taxon>
        <taxon>Actinomycetes</taxon>
        <taxon>Kitasatosporales</taxon>
        <taxon>Streptomycetaceae</taxon>
        <taxon>Streptomyces</taxon>
    </lineage>
</organism>
<protein>
    <recommendedName>
        <fullName evidence="1">Transposase DDE domain-containing protein</fullName>
    </recommendedName>
</protein>
<gene>
    <name evidence="2" type="ORF">QFZ56_000815</name>
</gene>
<sequence length="308" mass="34361">MQVLRAMWVQNYHRTVTETGAEVKRRESKDLPPGRLRLASPYDTDARYGLKQGSWWTGYKIHISESCDETDVQDAATDQAMVPGADGPPPRLITSIATTDATVTDAEMTEPVHRMLAARDLLPAEHFLDSGYASAELIVGMKKNFGVTLVTPVLMNSSPQARAGAGFDRNAFTIDWDKRQATCPRGDTSNWWSPVTLRGTKAIVIKFDKETCRPCPVRDLDHARLQQGDEQWRAKYGTRAGIEGTIHQAVAVTGMRRARYLGLHKTHLEHVLSAVALNLIRLDAWWNGHPLDRTRVSHLARLDLSLTA</sequence>
<dbReference type="RefSeq" id="WP_307040087.1">
    <property type="nucleotide sequence ID" value="NZ_JAUSYA010000001.1"/>
</dbReference>
<dbReference type="Pfam" id="PF13751">
    <property type="entry name" value="DDE_Tnp_1_6"/>
    <property type="match status" value="1"/>
</dbReference>
<evidence type="ECO:0000313" key="3">
    <source>
        <dbReference type="Proteomes" id="UP001243364"/>
    </source>
</evidence>
<name>A0ABU0PTZ1_STRAH</name>
<dbReference type="InterPro" id="IPR025668">
    <property type="entry name" value="Tnp_DDE_dom"/>
</dbReference>
<evidence type="ECO:0000259" key="1">
    <source>
        <dbReference type="Pfam" id="PF13751"/>
    </source>
</evidence>
<dbReference type="Proteomes" id="UP001243364">
    <property type="component" value="Unassembled WGS sequence"/>
</dbReference>
<accession>A0ABU0PTZ1</accession>
<comment type="caution">
    <text evidence="2">The sequence shown here is derived from an EMBL/GenBank/DDBJ whole genome shotgun (WGS) entry which is preliminary data.</text>
</comment>
<reference evidence="2 3" key="1">
    <citation type="submission" date="2023-07" db="EMBL/GenBank/DDBJ databases">
        <title>Comparative genomics of wheat-associated soil bacteria to identify genetic determinants of phenazine resistance.</title>
        <authorList>
            <person name="Mouncey N."/>
        </authorList>
    </citation>
    <scope>NUCLEOTIDE SEQUENCE [LARGE SCALE GENOMIC DNA]</scope>
    <source>
        <strain evidence="2 3">W4I19-2</strain>
    </source>
</reference>
<keyword evidence="3" id="KW-1185">Reference proteome</keyword>
<feature type="domain" description="Transposase DDE" evidence="1">
    <location>
        <begin position="222"/>
        <end position="282"/>
    </location>
</feature>
<proteinExistence type="predicted"/>
<dbReference type="EMBL" id="JAUSYA010000001">
    <property type="protein sequence ID" value="MDQ0681852.1"/>
    <property type="molecule type" value="Genomic_DNA"/>
</dbReference>